<evidence type="ECO:0000313" key="1">
    <source>
        <dbReference type="EMBL" id="KAF4455793.1"/>
    </source>
</evidence>
<accession>A0A8H4P3G0</accession>
<dbReference type="AlphaFoldDB" id="A0A8H4P3G0"/>
<gene>
    <name evidence="1" type="ORF">F53441_1992</name>
</gene>
<keyword evidence="2" id="KW-1185">Reference proteome</keyword>
<sequence>MDLLESDEVDSEFFDDLRQRVEITLADLEDWEQFNQYPRPLASYPSPTASAPVFHTVRDKSLLALQRAIILCMSGLCALLKIPLVAEIPAVLENRHAVKTAIASEICELATSCVGHTHSTEPLLFIFPLQIASMNFETGSQEEKMAEEIMNGVIADTHGFEIGRRREWKTSSVILVK</sequence>
<name>A0A8H4P3G0_9HYPO</name>
<reference evidence="1" key="1">
    <citation type="submission" date="2020-01" db="EMBL/GenBank/DDBJ databases">
        <title>Identification and distribution of gene clusters putatively required for synthesis of sphingolipid metabolism inhibitors in phylogenetically diverse species of the filamentous fungus Fusarium.</title>
        <authorList>
            <person name="Kim H.-S."/>
            <person name="Busman M."/>
            <person name="Brown D.W."/>
            <person name="Divon H."/>
            <person name="Uhlig S."/>
            <person name="Proctor R.H."/>
        </authorList>
    </citation>
    <scope>NUCLEOTIDE SEQUENCE</scope>
    <source>
        <strain evidence="1">NRRL 53441</strain>
    </source>
</reference>
<proteinExistence type="predicted"/>
<comment type="caution">
    <text evidence="1">The sequence shown here is derived from an EMBL/GenBank/DDBJ whole genome shotgun (WGS) entry which is preliminary data.</text>
</comment>
<dbReference type="EMBL" id="JAADJG010000080">
    <property type="protein sequence ID" value="KAF4455793.1"/>
    <property type="molecule type" value="Genomic_DNA"/>
</dbReference>
<dbReference type="OrthoDB" id="5126878at2759"/>
<organism evidence="1 2">
    <name type="scientific">Fusarium austroafricanum</name>
    <dbReference type="NCBI Taxonomy" id="2364996"/>
    <lineage>
        <taxon>Eukaryota</taxon>
        <taxon>Fungi</taxon>
        <taxon>Dikarya</taxon>
        <taxon>Ascomycota</taxon>
        <taxon>Pezizomycotina</taxon>
        <taxon>Sordariomycetes</taxon>
        <taxon>Hypocreomycetidae</taxon>
        <taxon>Hypocreales</taxon>
        <taxon>Nectriaceae</taxon>
        <taxon>Fusarium</taxon>
        <taxon>Fusarium concolor species complex</taxon>
    </lineage>
</organism>
<dbReference type="Proteomes" id="UP000605986">
    <property type="component" value="Unassembled WGS sequence"/>
</dbReference>
<protein>
    <submittedName>
        <fullName evidence="1">Uncharacterized protein</fullName>
    </submittedName>
</protein>
<evidence type="ECO:0000313" key="2">
    <source>
        <dbReference type="Proteomes" id="UP000605986"/>
    </source>
</evidence>